<keyword evidence="3" id="KW-1185">Reference proteome</keyword>
<dbReference type="InterPro" id="IPR011335">
    <property type="entry name" value="Restrct_endonuc-II-like"/>
</dbReference>
<dbReference type="SUPFAM" id="SSF52980">
    <property type="entry name" value="Restriction endonuclease-like"/>
    <property type="match status" value="1"/>
</dbReference>
<dbReference type="InterPro" id="IPR007569">
    <property type="entry name" value="DUF559"/>
</dbReference>
<evidence type="ECO:0000313" key="3">
    <source>
        <dbReference type="Proteomes" id="UP000295344"/>
    </source>
</evidence>
<dbReference type="AlphaFoldDB" id="A0A4R7FEJ8"/>
<reference evidence="2 3" key="1">
    <citation type="submission" date="2019-03" db="EMBL/GenBank/DDBJ databases">
        <title>Genomic Encyclopedia of Archaeal and Bacterial Type Strains, Phase II (KMG-II): from individual species to whole genera.</title>
        <authorList>
            <person name="Goeker M."/>
        </authorList>
    </citation>
    <scope>NUCLEOTIDE SEQUENCE [LARGE SCALE GENOMIC DNA]</scope>
    <source>
        <strain evidence="2 3">DSM 24782</strain>
    </source>
</reference>
<gene>
    <name evidence="2" type="ORF">CLV52_3378</name>
</gene>
<comment type="caution">
    <text evidence="2">The sequence shown here is derived from an EMBL/GenBank/DDBJ whole genome shotgun (WGS) entry which is preliminary data.</text>
</comment>
<accession>A0A4R7FEJ8</accession>
<organism evidence="2 3">
    <name type="scientific">Amnibacterium kyonggiense</name>
    <dbReference type="NCBI Taxonomy" id="595671"/>
    <lineage>
        <taxon>Bacteria</taxon>
        <taxon>Bacillati</taxon>
        <taxon>Actinomycetota</taxon>
        <taxon>Actinomycetes</taxon>
        <taxon>Micrococcales</taxon>
        <taxon>Microbacteriaceae</taxon>
        <taxon>Amnibacterium</taxon>
    </lineage>
</organism>
<protein>
    <submittedName>
        <fullName evidence="2">Uncharacterized protein DUF559</fullName>
    </submittedName>
</protein>
<dbReference type="Proteomes" id="UP000295344">
    <property type="component" value="Unassembled WGS sequence"/>
</dbReference>
<dbReference type="Gene3D" id="3.40.960.10">
    <property type="entry name" value="VSR Endonuclease"/>
    <property type="match status" value="1"/>
</dbReference>
<name>A0A4R7FEJ8_9MICO</name>
<evidence type="ECO:0000313" key="2">
    <source>
        <dbReference type="EMBL" id="TDS74856.1"/>
    </source>
</evidence>
<dbReference type="Pfam" id="PF04480">
    <property type="entry name" value="DUF559"/>
    <property type="match status" value="1"/>
</dbReference>
<evidence type="ECO:0000259" key="1">
    <source>
        <dbReference type="Pfam" id="PF04480"/>
    </source>
</evidence>
<sequence>MRSRRFAQPYRGVRTSGPLATVLDRARAYAQKMRPEAFFSHVTAAVLRGIWLPLVLERSELLHVSVPPTVRAPRDRLVKGHHLVPRAGQVTLHLGLRVADEIETWCQLAQILGLEDLVVAGESLLAKNRRRPRRVWELEAAVRAGDRPRQALLNAALPLLREGVRSAMETRLRRLLVAAGLPEPLINQEIFDAAGRRVGECDLVYPVQKVVVEYEGSQHFDEQATLDDIEKYERLQDLGWRVIRVTKDDMRMRSTQTVERVRRALVQRGLAA</sequence>
<proteinExistence type="predicted"/>
<feature type="domain" description="DUF559" evidence="1">
    <location>
        <begin position="202"/>
        <end position="264"/>
    </location>
</feature>
<dbReference type="EMBL" id="SOAM01000004">
    <property type="protein sequence ID" value="TDS74856.1"/>
    <property type="molecule type" value="Genomic_DNA"/>
</dbReference>